<evidence type="ECO:0000313" key="5">
    <source>
        <dbReference type="Proteomes" id="UP000242519"/>
    </source>
</evidence>
<reference evidence="4 5" key="1">
    <citation type="submission" date="2017-04" db="EMBL/GenBank/DDBJ databases">
        <title>Draft genome sequence of Marssonina coronaria NL1: causal agent of apple blotch.</title>
        <authorList>
            <person name="Cheng Q."/>
        </authorList>
    </citation>
    <scope>NUCLEOTIDE SEQUENCE [LARGE SCALE GENOMIC DNA]</scope>
    <source>
        <strain evidence="4 5">NL1</strain>
    </source>
</reference>
<dbReference type="GO" id="GO:0070072">
    <property type="term" value="P:vacuolar proton-transporting V-type ATPase complex assembly"/>
    <property type="evidence" value="ECO:0007669"/>
    <property type="project" value="InterPro"/>
</dbReference>
<evidence type="ECO:0000256" key="3">
    <source>
        <dbReference type="SAM" id="MobiDB-lite"/>
    </source>
</evidence>
<dbReference type="PANTHER" id="PTHR31996">
    <property type="entry name" value="COILED-COIL DOMAIN-CONTAINING PROTEIN 115"/>
    <property type="match status" value="1"/>
</dbReference>
<sequence length="188" mass="20973">MASQALALSGEIDDLLTTYLFLLDTYTTIRAQLSAAQASIYLSLARANFHAERGVRYGQDFYDERAMLPARVCRITPDNGIHCFEVKHPADVSEDAETPRVSAAEHGDGGKQDRSYVPDPLRMFGLAVPNALRETQAQTRGLLDLVPRLLTVDARMRALEIEIRRARKRRVKLLGEGAEVERGVHVLE</sequence>
<organism evidence="4 5">
    <name type="scientific">Diplocarpon coronariae</name>
    <dbReference type="NCBI Taxonomy" id="2795749"/>
    <lineage>
        <taxon>Eukaryota</taxon>
        <taxon>Fungi</taxon>
        <taxon>Dikarya</taxon>
        <taxon>Ascomycota</taxon>
        <taxon>Pezizomycotina</taxon>
        <taxon>Leotiomycetes</taxon>
        <taxon>Helotiales</taxon>
        <taxon>Drepanopezizaceae</taxon>
        <taxon>Diplocarpon</taxon>
    </lineage>
</organism>
<name>A0A218YY78_9HELO</name>
<feature type="coiled-coil region" evidence="2">
    <location>
        <begin position="149"/>
        <end position="176"/>
    </location>
</feature>
<evidence type="ECO:0000313" key="4">
    <source>
        <dbReference type="EMBL" id="OWO99925.1"/>
    </source>
</evidence>
<evidence type="ECO:0000256" key="2">
    <source>
        <dbReference type="SAM" id="Coils"/>
    </source>
</evidence>
<feature type="compositionally biased region" description="Basic and acidic residues" evidence="3">
    <location>
        <begin position="103"/>
        <end position="115"/>
    </location>
</feature>
<gene>
    <name evidence="4" type="ORF">B2J93_8545</name>
</gene>
<accession>A0A218YY78</accession>
<dbReference type="EMBL" id="MZNU01000341">
    <property type="protein sequence ID" value="OWO99925.1"/>
    <property type="molecule type" value="Genomic_DNA"/>
</dbReference>
<evidence type="ECO:0000256" key="1">
    <source>
        <dbReference type="ARBA" id="ARBA00093634"/>
    </source>
</evidence>
<dbReference type="GO" id="GO:0051082">
    <property type="term" value="F:unfolded protein binding"/>
    <property type="evidence" value="ECO:0007669"/>
    <property type="project" value="TreeGrafter"/>
</dbReference>
<dbReference type="PANTHER" id="PTHR31996:SF2">
    <property type="entry name" value="COILED-COIL DOMAIN-CONTAINING PROTEIN 115"/>
    <property type="match status" value="1"/>
</dbReference>
<dbReference type="InParanoid" id="A0A218YY78"/>
<dbReference type="GO" id="GO:1990871">
    <property type="term" value="C:Vma12-Vma22 assembly complex"/>
    <property type="evidence" value="ECO:0007669"/>
    <property type="project" value="TreeGrafter"/>
</dbReference>
<feature type="region of interest" description="Disordered" evidence="3">
    <location>
        <begin position="94"/>
        <end position="115"/>
    </location>
</feature>
<protein>
    <recommendedName>
        <fullName evidence="1">Vacuolar ATPase assembly protein VMA22</fullName>
    </recommendedName>
</protein>
<dbReference type="OrthoDB" id="408631at2759"/>
<dbReference type="InterPro" id="IPR040357">
    <property type="entry name" value="Vma22/CCDC115"/>
</dbReference>
<proteinExistence type="predicted"/>
<keyword evidence="5" id="KW-1185">Reference proteome</keyword>
<comment type="caution">
    <text evidence="4">The sequence shown here is derived from an EMBL/GenBank/DDBJ whole genome shotgun (WGS) entry which is preliminary data.</text>
</comment>
<keyword evidence="2" id="KW-0175">Coiled coil</keyword>
<dbReference type="Proteomes" id="UP000242519">
    <property type="component" value="Unassembled WGS sequence"/>
</dbReference>
<dbReference type="STRING" id="503106.A0A218YY78"/>
<dbReference type="AlphaFoldDB" id="A0A218YY78"/>
<dbReference type="Pfam" id="PF21730">
    <property type="entry name" value="Vma22_CCDC115"/>
    <property type="match status" value="1"/>
</dbReference>